<evidence type="ECO:0000313" key="9">
    <source>
        <dbReference type="Proteomes" id="UP000238196"/>
    </source>
</evidence>
<dbReference type="Gene3D" id="1.10.10.10">
    <property type="entry name" value="Winged helix-like DNA-binding domain superfamily/Winged helix DNA-binding domain"/>
    <property type="match status" value="1"/>
</dbReference>
<keyword evidence="8" id="KW-0670">Pyruvate</keyword>
<name>A0A2S5KTZ3_9PROT</name>
<evidence type="ECO:0000313" key="8">
    <source>
        <dbReference type="EMBL" id="PPC77989.1"/>
    </source>
</evidence>
<proteinExistence type="predicted"/>
<dbReference type="Pfam" id="PF00392">
    <property type="entry name" value="GntR"/>
    <property type="match status" value="1"/>
</dbReference>
<evidence type="ECO:0000256" key="2">
    <source>
        <dbReference type="ARBA" id="ARBA00023015"/>
    </source>
</evidence>
<evidence type="ECO:0000259" key="7">
    <source>
        <dbReference type="PROSITE" id="PS50949"/>
    </source>
</evidence>
<dbReference type="PANTHER" id="PTHR43537">
    <property type="entry name" value="TRANSCRIPTIONAL REGULATOR, GNTR FAMILY"/>
    <property type="match status" value="1"/>
</dbReference>
<dbReference type="SUPFAM" id="SSF46785">
    <property type="entry name" value="Winged helix' DNA-binding domain"/>
    <property type="match status" value="1"/>
</dbReference>
<comment type="function">
    <text evidence="5">Transcriptional repressor for the pyruvate dehydrogenase complex genes aceEF and lpd.</text>
</comment>
<dbReference type="InterPro" id="IPR000524">
    <property type="entry name" value="Tscrpt_reg_HTH_GntR"/>
</dbReference>
<dbReference type="AlphaFoldDB" id="A0A2S5KTZ3"/>
<evidence type="ECO:0000256" key="5">
    <source>
        <dbReference type="ARBA" id="ARBA00037357"/>
    </source>
</evidence>
<keyword evidence="1" id="KW-0678">Repressor</keyword>
<dbReference type="SMART" id="SM00345">
    <property type="entry name" value="HTH_GNTR"/>
    <property type="match status" value="1"/>
</dbReference>
<dbReference type="GO" id="GO:0003700">
    <property type="term" value="F:DNA-binding transcription factor activity"/>
    <property type="evidence" value="ECO:0007669"/>
    <property type="project" value="InterPro"/>
</dbReference>
<dbReference type="SMART" id="SM00895">
    <property type="entry name" value="FCD"/>
    <property type="match status" value="1"/>
</dbReference>
<dbReference type="Proteomes" id="UP000238196">
    <property type="component" value="Unassembled WGS sequence"/>
</dbReference>
<protein>
    <recommendedName>
        <fullName evidence="6">Pyruvate dehydrogenase complex repressor</fullName>
    </recommendedName>
</protein>
<dbReference type="InterPro" id="IPR011711">
    <property type="entry name" value="GntR_C"/>
</dbReference>
<dbReference type="PANTHER" id="PTHR43537:SF34">
    <property type="entry name" value="PYRUVATE DEHYDROGENASE COMPLEX REPRESSOR"/>
    <property type="match status" value="1"/>
</dbReference>
<dbReference type="PROSITE" id="PS50949">
    <property type="entry name" value="HTH_GNTR"/>
    <property type="match status" value="1"/>
</dbReference>
<dbReference type="Pfam" id="PF07729">
    <property type="entry name" value="FCD"/>
    <property type="match status" value="1"/>
</dbReference>
<dbReference type="GO" id="GO:0003677">
    <property type="term" value="F:DNA binding"/>
    <property type="evidence" value="ECO:0007669"/>
    <property type="project" value="UniProtKB-KW"/>
</dbReference>
<evidence type="ECO:0000256" key="1">
    <source>
        <dbReference type="ARBA" id="ARBA00022491"/>
    </source>
</evidence>
<dbReference type="EMBL" id="PRLP01000022">
    <property type="protein sequence ID" value="PPC77989.1"/>
    <property type="molecule type" value="Genomic_DNA"/>
</dbReference>
<feature type="domain" description="HTH gntR-type" evidence="7">
    <location>
        <begin position="9"/>
        <end position="77"/>
    </location>
</feature>
<dbReference type="InterPro" id="IPR036390">
    <property type="entry name" value="WH_DNA-bd_sf"/>
</dbReference>
<comment type="caution">
    <text evidence="8">The sequence shown here is derived from an EMBL/GenBank/DDBJ whole genome shotgun (WGS) entry which is preliminary data.</text>
</comment>
<dbReference type="InterPro" id="IPR036388">
    <property type="entry name" value="WH-like_DNA-bd_sf"/>
</dbReference>
<keyword evidence="3" id="KW-0238">DNA-binding</keyword>
<dbReference type="OrthoDB" id="5450856at2"/>
<sequence>MAYERVKQPKLSDVIMTQLESMILEGTLKPGQKLPPERELAKQFEVSRPSLREAVQKLVAKGLLFSRQGGGTYVAEAVGESFSDPLIELFAAHPEAQYDLLEFRHALEGVSAYYAAIRSTEADRENLRRKYEWLQQCHERKEFEREVAADVDFHLAIAEAAHNMVLLHTMRSLFSLLQKNIFGNLSQIYPKTDYRKQIHNQHAILLDAICRGNPEEARRAAHTHLAYVEEVLLEFGKEKTRLLRAMRRSELS</sequence>
<keyword evidence="2" id="KW-0805">Transcription regulation</keyword>
<dbReference type="PRINTS" id="PR00035">
    <property type="entry name" value="HTHGNTR"/>
</dbReference>
<dbReference type="Gene3D" id="1.20.120.530">
    <property type="entry name" value="GntR ligand-binding domain-like"/>
    <property type="match status" value="1"/>
</dbReference>
<keyword evidence="4" id="KW-0804">Transcription</keyword>
<evidence type="ECO:0000256" key="4">
    <source>
        <dbReference type="ARBA" id="ARBA00023163"/>
    </source>
</evidence>
<dbReference type="SUPFAM" id="SSF48008">
    <property type="entry name" value="GntR ligand-binding domain-like"/>
    <property type="match status" value="1"/>
</dbReference>
<accession>A0A2S5KTZ3</accession>
<dbReference type="CDD" id="cd07377">
    <property type="entry name" value="WHTH_GntR"/>
    <property type="match status" value="1"/>
</dbReference>
<reference evidence="8 9" key="1">
    <citation type="submission" date="2018-02" db="EMBL/GenBank/DDBJ databases">
        <title>novel marine gammaproteobacteria from coastal saline agro ecosystem.</title>
        <authorList>
            <person name="Krishnan R."/>
            <person name="Ramesh Kumar N."/>
        </authorList>
    </citation>
    <scope>NUCLEOTIDE SEQUENCE [LARGE SCALE GENOMIC DNA]</scope>
    <source>
        <strain evidence="8 9">228</strain>
    </source>
</reference>
<dbReference type="FunFam" id="1.10.10.10:FF:000048">
    <property type="entry name" value="Pyruvate dehydrogenase complex transcriptional repressor"/>
    <property type="match status" value="1"/>
</dbReference>
<dbReference type="InterPro" id="IPR008920">
    <property type="entry name" value="TF_FadR/GntR_C"/>
</dbReference>
<gene>
    <name evidence="8" type="ORF">C4K68_07580</name>
</gene>
<dbReference type="NCBIfam" id="NF007001">
    <property type="entry name" value="PRK09464.1"/>
    <property type="match status" value="1"/>
</dbReference>
<evidence type="ECO:0000256" key="3">
    <source>
        <dbReference type="ARBA" id="ARBA00023125"/>
    </source>
</evidence>
<evidence type="ECO:0000256" key="6">
    <source>
        <dbReference type="ARBA" id="ARBA00039592"/>
    </source>
</evidence>
<organism evidence="8 9">
    <name type="scientific">Proteobacteria bacterium 228</name>
    <dbReference type="NCBI Taxonomy" id="2083153"/>
    <lineage>
        <taxon>Bacteria</taxon>
        <taxon>Pseudomonadati</taxon>
        <taxon>Pseudomonadota</taxon>
    </lineage>
</organism>